<keyword evidence="10" id="KW-1185">Reference proteome</keyword>
<feature type="compositionally biased region" description="Basic and acidic residues" evidence="8">
    <location>
        <begin position="1"/>
        <end position="10"/>
    </location>
</feature>
<proteinExistence type="inferred from homology"/>
<feature type="transmembrane region" description="Helical" evidence="7">
    <location>
        <begin position="68"/>
        <end position="93"/>
    </location>
</feature>
<evidence type="ECO:0000256" key="6">
    <source>
        <dbReference type="ARBA" id="ARBA00023316"/>
    </source>
</evidence>
<evidence type="ECO:0000256" key="2">
    <source>
        <dbReference type="ARBA" id="ARBA00022692"/>
    </source>
</evidence>
<organism evidence="9 10">
    <name type="scientific">Kocuria atrinae</name>
    <dbReference type="NCBI Taxonomy" id="592377"/>
    <lineage>
        <taxon>Bacteria</taxon>
        <taxon>Bacillati</taxon>
        <taxon>Actinomycetota</taxon>
        <taxon>Actinomycetes</taxon>
        <taxon>Micrococcales</taxon>
        <taxon>Micrococcaceae</taxon>
        <taxon>Kocuria</taxon>
    </lineage>
</organism>
<dbReference type="Proteomes" id="UP001500166">
    <property type="component" value="Unassembled WGS sequence"/>
</dbReference>
<evidence type="ECO:0000256" key="5">
    <source>
        <dbReference type="ARBA" id="ARBA00023239"/>
    </source>
</evidence>
<protein>
    <recommendedName>
        <fullName evidence="7">Endolytic murein transglycosylase</fullName>
        <ecNumber evidence="7">4.2.2.29</ecNumber>
    </recommendedName>
    <alternativeName>
        <fullName evidence="7">Peptidoglycan lytic transglycosylase</fullName>
    </alternativeName>
    <alternativeName>
        <fullName evidence="7">Peptidoglycan polymerization terminase</fullName>
    </alternativeName>
</protein>
<dbReference type="EMBL" id="BAAAQA010000015">
    <property type="protein sequence ID" value="GAA2115954.1"/>
    <property type="molecule type" value="Genomic_DNA"/>
</dbReference>
<reference evidence="9 10" key="1">
    <citation type="journal article" date="2019" name="Int. J. Syst. Evol. Microbiol.">
        <title>The Global Catalogue of Microorganisms (GCM) 10K type strain sequencing project: providing services to taxonomists for standard genome sequencing and annotation.</title>
        <authorList>
            <consortium name="The Broad Institute Genomics Platform"/>
            <consortium name="The Broad Institute Genome Sequencing Center for Infectious Disease"/>
            <person name="Wu L."/>
            <person name="Ma J."/>
        </authorList>
    </citation>
    <scope>NUCLEOTIDE SEQUENCE [LARGE SCALE GENOMIC DNA]</scope>
    <source>
        <strain evidence="9 10">JCM 15914</strain>
    </source>
</reference>
<feature type="site" description="Important for catalytic activity" evidence="7">
    <location>
        <position position="278"/>
    </location>
</feature>
<dbReference type="PANTHER" id="PTHR30518">
    <property type="entry name" value="ENDOLYTIC MUREIN TRANSGLYCOSYLASE"/>
    <property type="match status" value="1"/>
</dbReference>
<evidence type="ECO:0000256" key="4">
    <source>
        <dbReference type="ARBA" id="ARBA00023136"/>
    </source>
</evidence>
<comment type="caution">
    <text evidence="9">The sequence shown here is derived from an EMBL/GenBank/DDBJ whole genome shotgun (WGS) entry which is preliminary data.</text>
</comment>
<dbReference type="Pfam" id="PF02618">
    <property type="entry name" value="YceG"/>
    <property type="match status" value="1"/>
</dbReference>
<gene>
    <name evidence="7 9" type="primary">mltG</name>
    <name evidence="9" type="ORF">GCM10009824_14280</name>
</gene>
<evidence type="ECO:0000256" key="3">
    <source>
        <dbReference type="ARBA" id="ARBA00022989"/>
    </source>
</evidence>
<evidence type="ECO:0000313" key="9">
    <source>
        <dbReference type="EMBL" id="GAA2115954.1"/>
    </source>
</evidence>
<keyword evidence="1 7" id="KW-1003">Cell membrane</keyword>
<keyword evidence="6 7" id="KW-0961">Cell wall biogenesis/degradation</keyword>
<dbReference type="InterPro" id="IPR003770">
    <property type="entry name" value="MLTG-like"/>
</dbReference>
<evidence type="ECO:0000256" key="1">
    <source>
        <dbReference type="ARBA" id="ARBA00022475"/>
    </source>
</evidence>
<comment type="similarity">
    <text evidence="7">Belongs to the transglycosylase MltG family.</text>
</comment>
<comment type="catalytic activity">
    <reaction evidence="7">
        <text>a peptidoglycan chain = a peptidoglycan chain with N-acetyl-1,6-anhydromuramyl-[peptide] at the reducing end + a peptidoglycan chain with N-acetylglucosamine at the non-reducing end.</text>
        <dbReference type="EC" id="4.2.2.29"/>
    </reaction>
</comment>
<sequence>MSDQPRDNKAHRGPQQGGAEGSATSGGLLGTLDPEGQSRRPGLSGAFEHHDVSPEMAARQKRRSRASLATAIALFVAALLIVVAVLGSAFGLFERKDYNGGGDQEINFTVGDGQSTGQIANSLESQDIVANAGYFVETFQERYPEDFIQPGDYQLKTQMSSDAAIDVMMERGEASHYAAVAQTQRIDDTFQTLSESTGIDKSEFEAFREDTDRFGIPEEFPTIEGWLHPGEYRFPLDASAEQIIQEMVDRTKGTLNNNEVPEDQWFRVITVASLVEFEGVPDIYPEVAGAIYNRIDRPEDETNGYIQSDASVAYGLGKRSYHISDEEKQDKSNGYNTFAHPGLPVGPIGSPGDDSIKAAANPDDNDYYYWVTVNLDTGETKFAENYEEHNRNVDEYQQWCSENEGKCN</sequence>
<keyword evidence="2 7" id="KW-0812">Transmembrane</keyword>
<dbReference type="NCBIfam" id="TIGR00247">
    <property type="entry name" value="endolytic transglycosylase MltG"/>
    <property type="match status" value="1"/>
</dbReference>
<name>A0ABN2XQP5_9MICC</name>
<keyword evidence="3 7" id="KW-1133">Transmembrane helix</keyword>
<dbReference type="EC" id="4.2.2.29" evidence="7"/>
<evidence type="ECO:0000256" key="8">
    <source>
        <dbReference type="SAM" id="MobiDB-lite"/>
    </source>
</evidence>
<dbReference type="Gene3D" id="3.30.1490.480">
    <property type="entry name" value="Endolytic murein transglycosylase"/>
    <property type="match status" value="1"/>
</dbReference>
<accession>A0ABN2XQP5</accession>
<evidence type="ECO:0000313" key="10">
    <source>
        <dbReference type="Proteomes" id="UP001500166"/>
    </source>
</evidence>
<dbReference type="RefSeq" id="WP_344224312.1">
    <property type="nucleotide sequence ID" value="NZ_BAAAQA010000015.1"/>
</dbReference>
<keyword evidence="4 7" id="KW-0472">Membrane</keyword>
<dbReference type="HAMAP" id="MF_02065">
    <property type="entry name" value="MltG"/>
    <property type="match status" value="1"/>
</dbReference>
<dbReference type="Gene3D" id="3.30.160.60">
    <property type="entry name" value="Classic Zinc Finger"/>
    <property type="match status" value="1"/>
</dbReference>
<feature type="region of interest" description="Disordered" evidence="8">
    <location>
        <begin position="1"/>
        <end position="59"/>
    </location>
</feature>
<comment type="subcellular location">
    <subcellularLocation>
        <location evidence="7">Cell membrane</location>
        <topology evidence="7">Single-pass membrane protein</topology>
    </subcellularLocation>
</comment>
<evidence type="ECO:0000256" key="7">
    <source>
        <dbReference type="HAMAP-Rule" id="MF_02065"/>
    </source>
</evidence>
<comment type="function">
    <text evidence="7">Functions as a peptidoglycan terminase that cleaves nascent peptidoglycan strands endolytically to terminate their elongation.</text>
</comment>
<keyword evidence="5 7" id="KW-0456">Lyase</keyword>
<dbReference type="PANTHER" id="PTHR30518:SF2">
    <property type="entry name" value="ENDOLYTIC MUREIN TRANSGLYCOSYLASE"/>
    <property type="match status" value="1"/>
</dbReference>